<organism evidence="2 3">
    <name type="scientific">Dyella acidisoli</name>
    <dbReference type="NCBI Taxonomy" id="1867834"/>
    <lineage>
        <taxon>Bacteria</taxon>
        <taxon>Pseudomonadati</taxon>
        <taxon>Pseudomonadota</taxon>
        <taxon>Gammaproteobacteria</taxon>
        <taxon>Lysobacterales</taxon>
        <taxon>Rhodanobacteraceae</taxon>
        <taxon>Dyella</taxon>
    </lineage>
</organism>
<evidence type="ECO:0000313" key="3">
    <source>
        <dbReference type="Proteomes" id="UP001156670"/>
    </source>
</evidence>
<proteinExistence type="predicted"/>
<keyword evidence="1" id="KW-1133">Transmembrane helix</keyword>
<sequence>MFTACEVLGAFCSFITLLNQIVFSAAIGVPLKLEMTVLENEQAVGGGVVVGGGATALAVTVVVAPSDVKATISALARSLLGWMDDMSNTPVSMDTKKTEPRFMVPAAVSQPRWAIGTTLWDSMRQRTFCSVT</sequence>
<name>A0ABQ5XS86_9GAMM</name>
<gene>
    <name evidence="2" type="ORF">GCM10007901_35770</name>
</gene>
<keyword evidence="3" id="KW-1185">Reference proteome</keyword>
<keyword evidence="1" id="KW-0812">Transmembrane</keyword>
<reference evidence="3" key="1">
    <citation type="journal article" date="2019" name="Int. J. Syst. Evol. Microbiol.">
        <title>The Global Catalogue of Microorganisms (GCM) 10K type strain sequencing project: providing services to taxonomists for standard genome sequencing and annotation.</title>
        <authorList>
            <consortium name="The Broad Institute Genomics Platform"/>
            <consortium name="The Broad Institute Genome Sequencing Center for Infectious Disease"/>
            <person name="Wu L."/>
            <person name="Ma J."/>
        </authorList>
    </citation>
    <scope>NUCLEOTIDE SEQUENCE [LARGE SCALE GENOMIC DNA]</scope>
    <source>
        <strain evidence="3">NBRC 111980</strain>
    </source>
</reference>
<dbReference type="Proteomes" id="UP001156670">
    <property type="component" value="Unassembled WGS sequence"/>
</dbReference>
<comment type="caution">
    <text evidence="2">The sequence shown here is derived from an EMBL/GenBank/DDBJ whole genome shotgun (WGS) entry which is preliminary data.</text>
</comment>
<feature type="transmembrane region" description="Helical" evidence="1">
    <location>
        <begin position="42"/>
        <end position="64"/>
    </location>
</feature>
<protein>
    <submittedName>
        <fullName evidence="2">Uncharacterized protein</fullName>
    </submittedName>
</protein>
<dbReference type="EMBL" id="BSOB01000046">
    <property type="protein sequence ID" value="GLQ94625.1"/>
    <property type="molecule type" value="Genomic_DNA"/>
</dbReference>
<evidence type="ECO:0000256" key="1">
    <source>
        <dbReference type="SAM" id="Phobius"/>
    </source>
</evidence>
<keyword evidence="1" id="KW-0472">Membrane</keyword>
<evidence type="ECO:0000313" key="2">
    <source>
        <dbReference type="EMBL" id="GLQ94625.1"/>
    </source>
</evidence>
<accession>A0ABQ5XS86</accession>